<organism evidence="2 3">
    <name type="scientific">Ilex paraguariensis</name>
    <name type="common">yerba mate</name>
    <dbReference type="NCBI Taxonomy" id="185542"/>
    <lineage>
        <taxon>Eukaryota</taxon>
        <taxon>Viridiplantae</taxon>
        <taxon>Streptophyta</taxon>
        <taxon>Embryophyta</taxon>
        <taxon>Tracheophyta</taxon>
        <taxon>Spermatophyta</taxon>
        <taxon>Magnoliopsida</taxon>
        <taxon>eudicotyledons</taxon>
        <taxon>Gunneridae</taxon>
        <taxon>Pentapetalae</taxon>
        <taxon>asterids</taxon>
        <taxon>campanulids</taxon>
        <taxon>Aquifoliales</taxon>
        <taxon>Aquifoliaceae</taxon>
        <taxon>Ilex</taxon>
    </lineage>
</organism>
<evidence type="ECO:0000313" key="3">
    <source>
        <dbReference type="Proteomes" id="UP001642360"/>
    </source>
</evidence>
<gene>
    <name evidence="2" type="ORF">ILEXP_LOCUS31538</name>
</gene>
<name>A0ABC8T0G7_9AQUA</name>
<dbReference type="EMBL" id="CAUOFW020003924">
    <property type="protein sequence ID" value="CAK9162655.1"/>
    <property type="molecule type" value="Genomic_DNA"/>
</dbReference>
<protein>
    <submittedName>
        <fullName evidence="2">Uncharacterized protein</fullName>
    </submittedName>
</protein>
<keyword evidence="3" id="KW-1185">Reference proteome</keyword>
<feature type="compositionally biased region" description="Basic and acidic residues" evidence="1">
    <location>
        <begin position="50"/>
        <end position="62"/>
    </location>
</feature>
<comment type="caution">
    <text evidence="2">The sequence shown here is derived from an EMBL/GenBank/DDBJ whole genome shotgun (WGS) entry which is preliminary data.</text>
</comment>
<reference evidence="2 3" key="1">
    <citation type="submission" date="2024-02" db="EMBL/GenBank/DDBJ databases">
        <authorList>
            <person name="Vignale AGUSTIN F."/>
            <person name="Sosa J E."/>
            <person name="Modenutti C."/>
        </authorList>
    </citation>
    <scope>NUCLEOTIDE SEQUENCE [LARGE SCALE GENOMIC DNA]</scope>
</reference>
<feature type="region of interest" description="Disordered" evidence="1">
    <location>
        <begin position="32"/>
        <end position="62"/>
    </location>
</feature>
<feature type="compositionally biased region" description="Basic and acidic residues" evidence="1">
    <location>
        <begin position="32"/>
        <end position="42"/>
    </location>
</feature>
<dbReference type="AlphaFoldDB" id="A0ABC8T0G7"/>
<evidence type="ECO:0000256" key="1">
    <source>
        <dbReference type="SAM" id="MobiDB-lite"/>
    </source>
</evidence>
<evidence type="ECO:0000313" key="2">
    <source>
        <dbReference type="EMBL" id="CAK9162655.1"/>
    </source>
</evidence>
<dbReference type="Proteomes" id="UP001642360">
    <property type="component" value="Unassembled WGS sequence"/>
</dbReference>
<accession>A0ABC8T0G7</accession>
<proteinExistence type="predicted"/>
<sequence length="304" mass="34185">MENLDMAQKETLAMMHKTFKVDGVIKVLEKSEHSGKDTRTDCTQEGNNSDLERNNPSGDKEPINLLDTVEENQVTDKEAIAATMEKRNDLHGGIVLKEGRCLLNKQGVLDSDSTFLVDHDHDYVCAENFGGSLDDERGLYSTKEPPDRGFHSEEDVVACLECVGNTLLFSVDSSSAAAFKQFTHYLSAQTDYLQLISFLDWTPCCNVQLHFFKSKCRILDQHLGADFHISLLSTLLNQLPLLAGHYFGSYMDFIPAEFYLSWTLSAGISEIKHQLDSSVLYFSYINDDRGSAGICFNCINNYRF</sequence>